<keyword evidence="12 15" id="KW-0141">cGMP biosynthesis</keyword>
<feature type="transmembrane region" description="Helical" evidence="16">
    <location>
        <begin position="1070"/>
        <end position="1093"/>
    </location>
</feature>
<dbReference type="GO" id="GO:0005886">
    <property type="term" value="C:plasma membrane"/>
    <property type="evidence" value="ECO:0007669"/>
    <property type="project" value="TreeGrafter"/>
</dbReference>
<evidence type="ECO:0000256" key="12">
    <source>
        <dbReference type="ARBA" id="ARBA00023293"/>
    </source>
</evidence>
<dbReference type="PROSITE" id="PS50011">
    <property type="entry name" value="PROTEIN_KINASE_DOM"/>
    <property type="match status" value="1"/>
</dbReference>
<dbReference type="EC" id="4.6.1.2" evidence="2 15"/>
<dbReference type="Pfam" id="PF00211">
    <property type="entry name" value="Guanylate_cyc"/>
    <property type="match status" value="1"/>
</dbReference>
<keyword evidence="5" id="KW-0547">Nucleotide-binding</keyword>
<comment type="catalytic activity">
    <reaction evidence="15">
        <text>GTP = 3',5'-cyclic GMP + diphosphate</text>
        <dbReference type="Rhea" id="RHEA:13665"/>
        <dbReference type="ChEBI" id="CHEBI:33019"/>
        <dbReference type="ChEBI" id="CHEBI:37565"/>
        <dbReference type="ChEBI" id="CHEBI:57746"/>
        <dbReference type="EC" id="4.6.1.2"/>
    </reaction>
</comment>
<dbReference type="FunFam" id="3.30.70.1230:FF:000004">
    <property type="entry name" value="Guanylate cyclase"/>
    <property type="match status" value="1"/>
</dbReference>
<evidence type="ECO:0000256" key="3">
    <source>
        <dbReference type="ARBA" id="ARBA00022692"/>
    </source>
</evidence>
<evidence type="ECO:0000256" key="6">
    <source>
        <dbReference type="ARBA" id="ARBA00022989"/>
    </source>
</evidence>
<dbReference type="CDD" id="cd07302">
    <property type="entry name" value="CHD"/>
    <property type="match status" value="1"/>
</dbReference>
<keyword evidence="6 16" id="KW-1133">Transmembrane helix</keyword>
<dbReference type="InterPro" id="IPR011009">
    <property type="entry name" value="Kinase-like_dom_sf"/>
</dbReference>
<evidence type="ECO:0000256" key="9">
    <source>
        <dbReference type="ARBA" id="ARBA00023170"/>
    </source>
</evidence>
<dbReference type="PANTHER" id="PTHR11920">
    <property type="entry name" value="GUANYLYL CYCLASE"/>
    <property type="match status" value="1"/>
</dbReference>
<comment type="subcellular location">
    <subcellularLocation>
        <location evidence="1">Membrane</location>
        <topology evidence="1">Single-pass type I membrane protein</topology>
    </subcellularLocation>
</comment>
<dbReference type="SMART" id="SM00044">
    <property type="entry name" value="CYCc"/>
    <property type="match status" value="1"/>
</dbReference>
<evidence type="ECO:0000256" key="14">
    <source>
        <dbReference type="RuleBase" id="RU000405"/>
    </source>
</evidence>
<dbReference type="PROSITE" id="PS00452">
    <property type="entry name" value="GUANYLATE_CYCLASE_1"/>
    <property type="match status" value="1"/>
</dbReference>
<dbReference type="Gene3D" id="2.10.25.10">
    <property type="entry name" value="Laminin"/>
    <property type="match status" value="2"/>
</dbReference>
<dbReference type="EMBL" id="CAJFCJ010000006">
    <property type="protein sequence ID" value="CAD5115643.1"/>
    <property type="molecule type" value="Genomic_DNA"/>
</dbReference>
<dbReference type="GO" id="GO:0004383">
    <property type="term" value="F:guanylate cyclase activity"/>
    <property type="evidence" value="ECO:0007669"/>
    <property type="project" value="UniProtKB-EC"/>
</dbReference>
<dbReference type="InterPro" id="IPR001054">
    <property type="entry name" value="A/G_cyclase"/>
</dbReference>
<dbReference type="OrthoDB" id="1890790at2759"/>
<dbReference type="Pfam" id="PF01094">
    <property type="entry name" value="ANF_receptor"/>
    <property type="match status" value="1"/>
</dbReference>
<evidence type="ECO:0000256" key="2">
    <source>
        <dbReference type="ARBA" id="ARBA00012202"/>
    </source>
</evidence>
<evidence type="ECO:0000256" key="1">
    <source>
        <dbReference type="ARBA" id="ARBA00004479"/>
    </source>
</evidence>
<reference evidence="21 22" key="1">
    <citation type="submission" date="2020-08" db="EMBL/GenBank/DDBJ databases">
        <authorList>
            <person name="Hejnol A."/>
        </authorList>
    </citation>
    <scope>NUCLEOTIDE SEQUENCE [LARGE SCALE GENOMIC DNA]</scope>
</reference>
<dbReference type="GO" id="GO:0004672">
    <property type="term" value="F:protein kinase activity"/>
    <property type="evidence" value="ECO:0007669"/>
    <property type="project" value="InterPro"/>
</dbReference>
<dbReference type="GO" id="GO:0005525">
    <property type="term" value="F:GTP binding"/>
    <property type="evidence" value="ECO:0007669"/>
    <property type="project" value="UniProtKB-KW"/>
</dbReference>
<dbReference type="Gene3D" id="3.30.70.1230">
    <property type="entry name" value="Nucleotide cyclase"/>
    <property type="match status" value="1"/>
</dbReference>
<dbReference type="PROSITE" id="PS50125">
    <property type="entry name" value="GUANYLATE_CYCLASE_2"/>
    <property type="match status" value="1"/>
</dbReference>
<comment type="caution">
    <text evidence="21">The sequence shown here is derived from an EMBL/GenBank/DDBJ whole genome shotgun (WGS) entry which is preliminary data.</text>
</comment>
<dbReference type="Proteomes" id="UP000549394">
    <property type="component" value="Unassembled WGS sequence"/>
</dbReference>
<dbReference type="GO" id="GO:0007168">
    <property type="term" value="P:receptor guanylyl cyclase signaling pathway"/>
    <property type="evidence" value="ECO:0007669"/>
    <property type="project" value="TreeGrafter"/>
</dbReference>
<dbReference type="Pfam" id="PF07714">
    <property type="entry name" value="PK_Tyr_Ser-Thr"/>
    <property type="match status" value="1"/>
</dbReference>
<accession>A0A7I8VJN8</accession>
<keyword evidence="7" id="KW-0342">GTP-binding</keyword>
<dbReference type="SUPFAM" id="SSF55073">
    <property type="entry name" value="Nucleotide cyclase"/>
    <property type="match status" value="1"/>
</dbReference>
<dbReference type="GO" id="GO:0004016">
    <property type="term" value="F:adenylate cyclase activity"/>
    <property type="evidence" value="ECO:0007669"/>
    <property type="project" value="TreeGrafter"/>
</dbReference>
<keyword evidence="9" id="KW-0675">Receptor</keyword>
<dbReference type="PROSITE" id="PS50026">
    <property type="entry name" value="EGF_3"/>
    <property type="match status" value="1"/>
</dbReference>
<dbReference type="GO" id="GO:0005524">
    <property type="term" value="F:ATP binding"/>
    <property type="evidence" value="ECO:0007669"/>
    <property type="project" value="InterPro"/>
</dbReference>
<comment type="similarity">
    <text evidence="14">Belongs to the adenylyl cyclase class-4/guanylyl cyclase family.</text>
</comment>
<dbReference type="GO" id="GO:0017046">
    <property type="term" value="F:peptide hormone binding"/>
    <property type="evidence" value="ECO:0007669"/>
    <property type="project" value="TreeGrafter"/>
</dbReference>
<evidence type="ECO:0000256" key="10">
    <source>
        <dbReference type="ARBA" id="ARBA00023180"/>
    </source>
</evidence>
<keyword evidence="3 16" id="KW-0812">Transmembrane</keyword>
<keyword evidence="8 16" id="KW-0472">Membrane</keyword>
<evidence type="ECO:0000256" key="15">
    <source>
        <dbReference type="RuleBase" id="RU003431"/>
    </source>
</evidence>
<name>A0A7I8VJN8_9ANNE</name>
<dbReference type="InterPro" id="IPR001245">
    <property type="entry name" value="Ser-Thr/Tyr_kinase_cat_dom"/>
</dbReference>
<evidence type="ECO:0000259" key="20">
    <source>
        <dbReference type="PROSITE" id="PS50125"/>
    </source>
</evidence>
<dbReference type="PROSITE" id="PS01186">
    <property type="entry name" value="EGF_2"/>
    <property type="match status" value="1"/>
</dbReference>
<comment type="caution">
    <text evidence="13">Lacks conserved residue(s) required for the propagation of feature annotation.</text>
</comment>
<evidence type="ECO:0000256" key="4">
    <source>
        <dbReference type="ARBA" id="ARBA00022729"/>
    </source>
</evidence>
<dbReference type="InterPro" id="IPR018297">
    <property type="entry name" value="A/G_cyclase_CS"/>
</dbReference>
<protein>
    <recommendedName>
        <fullName evidence="2 15">Guanylate cyclase</fullName>
        <ecNumber evidence="2 15">4.6.1.2</ecNumber>
    </recommendedName>
</protein>
<evidence type="ECO:0000259" key="19">
    <source>
        <dbReference type="PROSITE" id="PS50026"/>
    </source>
</evidence>
<dbReference type="InterPro" id="IPR028082">
    <property type="entry name" value="Peripla_BP_I"/>
</dbReference>
<feature type="domain" description="Guanylate cyclase" evidence="20">
    <location>
        <begin position="1461"/>
        <end position="1591"/>
    </location>
</feature>
<gene>
    <name evidence="21" type="ORF">DGYR_LOCUS4363</name>
</gene>
<dbReference type="GO" id="GO:0016941">
    <property type="term" value="F:natriuretic peptide receptor activity"/>
    <property type="evidence" value="ECO:0007669"/>
    <property type="project" value="TreeGrafter"/>
</dbReference>
<keyword evidence="10" id="KW-0325">Glycoprotein</keyword>
<keyword evidence="4 17" id="KW-0732">Signal</keyword>
<evidence type="ECO:0000256" key="16">
    <source>
        <dbReference type="SAM" id="Phobius"/>
    </source>
</evidence>
<keyword evidence="22" id="KW-1185">Reference proteome</keyword>
<evidence type="ECO:0000256" key="17">
    <source>
        <dbReference type="SAM" id="SignalP"/>
    </source>
</evidence>
<dbReference type="Gene3D" id="1.10.510.10">
    <property type="entry name" value="Transferase(Phosphotransferase) domain 1"/>
    <property type="match status" value="1"/>
</dbReference>
<dbReference type="PANTHER" id="PTHR11920:SF494">
    <property type="entry name" value="ATRIAL NATRIURETIC PEPTIDE RECEPTOR 2"/>
    <property type="match status" value="1"/>
</dbReference>
<dbReference type="PROSITE" id="PS00022">
    <property type="entry name" value="EGF_1"/>
    <property type="match status" value="1"/>
</dbReference>
<feature type="disulfide bond" evidence="13">
    <location>
        <begin position="1026"/>
        <end position="1035"/>
    </location>
</feature>
<feature type="chain" id="PRO_5029524267" description="Guanylate cyclase" evidence="17">
    <location>
        <begin position="16"/>
        <end position="1662"/>
    </location>
</feature>
<evidence type="ECO:0000256" key="11">
    <source>
        <dbReference type="ARBA" id="ARBA00023239"/>
    </source>
</evidence>
<evidence type="ECO:0000256" key="13">
    <source>
        <dbReference type="PROSITE-ProRule" id="PRU00076"/>
    </source>
</evidence>
<evidence type="ECO:0000256" key="5">
    <source>
        <dbReference type="ARBA" id="ARBA00022741"/>
    </source>
</evidence>
<evidence type="ECO:0000313" key="22">
    <source>
        <dbReference type="Proteomes" id="UP000549394"/>
    </source>
</evidence>
<evidence type="ECO:0000256" key="8">
    <source>
        <dbReference type="ARBA" id="ARBA00023136"/>
    </source>
</evidence>
<dbReference type="InterPro" id="IPR029787">
    <property type="entry name" value="Nucleotide_cyclase"/>
</dbReference>
<feature type="signal peptide" evidence="17">
    <location>
        <begin position="1"/>
        <end position="15"/>
    </location>
</feature>
<feature type="domain" description="Protein kinase" evidence="18">
    <location>
        <begin position="1075"/>
        <end position="1388"/>
    </location>
</feature>
<keyword evidence="11 14" id="KW-0456">Lyase</keyword>
<evidence type="ECO:0000259" key="18">
    <source>
        <dbReference type="PROSITE" id="PS50011"/>
    </source>
</evidence>
<dbReference type="InterPro" id="IPR001828">
    <property type="entry name" value="ANF_lig-bd_rcpt"/>
</dbReference>
<proteinExistence type="inferred from homology"/>
<organism evidence="21 22">
    <name type="scientific">Dimorphilus gyrociliatus</name>
    <dbReference type="NCBI Taxonomy" id="2664684"/>
    <lineage>
        <taxon>Eukaryota</taxon>
        <taxon>Metazoa</taxon>
        <taxon>Spiralia</taxon>
        <taxon>Lophotrochozoa</taxon>
        <taxon>Annelida</taxon>
        <taxon>Polychaeta</taxon>
        <taxon>Polychaeta incertae sedis</taxon>
        <taxon>Dinophilidae</taxon>
        <taxon>Dimorphilus</taxon>
    </lineage>
</organism>
<dbReference type="SUPFAM" id="SSF53822">
    <property type="entry name" value="Periplasmic binding protein-like I"/>
    <property type="match status" value="1"/>
</dbReference>
<dbReference type="InterPro" id="IPR000742">
    <property type="entry name" value="EGF"/>
</dbReference>
<dbReference type="InterPro" id="IPR000719">
    <property type="entry name" value="Prot_kinase_dom"/>
</dbReference>
<evidence type="ECO:0000256" key="7">
    <source>
        <dbReference type="ARBA" id="ARBA00023134"/>
    </source>
</evidence>
<evidence type="ECO:0000313" key="21">
    <source>
        <dbReference type="EMBL" id="CAD5115643.1"/>
    </source>
</evidence>
<dbReference type="InterPro" id="IPR050401">
    <property type="entry name" value="Cyclic_nucleotide_synthase"/>
</dbReference>
<keyword evidence="13" id="KW-0245">EGF-like domain</keyword>
<sequence length="1662" mass="186665">MLTLIFINFFTLTLEQVEIRWDPVFSPPVNIPSDANKIYSVPLNQLTSEPFIAYLYKDGNRVTNGSLASAKINIATIPESGTVDNWVNSGGRACQWTHFQTSTSPVDYPLRLARYLFYFQCVPGGGSFLIPTKAINGKIITDYVYHTHPAGLLPPTKRRLKVIAHIPGGGTVSAVSNPFVITAEAYTLRWVIQPPQTITANTNFSLTLEIVDKAGDRVTTGLDSTAHIILSVSHRHKKFFYSGDRMELLHSTDARLVGTDIRMDMLTFDSVAKKPAVNGLVHFNDLRILDVHSSLTLNATVTMARQPWWRSPRIYKDLKASYTFTESGIQLFSYNKSYGTDPPVLISRPIKVTAQKAVSLKLLNKKEIPFKISANLQLEPNLPQIEVRDLSGKRIFSGPDSELDVRIIKKPNTACISKDASFKTLNGIGLFKGSFCSPIQSVQLAFEITSKLSNQVIQSEWTNIISVTNEFHIALFIDLFHSGKYSDFQPHVESFARFALEDLRDKLYPDLLPGRKMVMKSFDTSRDVNTAIKLYQKMTENSISKPYEKILGIIGFGLDQLTIKLTPSLNSDQMPLLSTTDISSDFSDKTLYPYYNRISYHEDVIFQSIFLAMKGRKWNKIVLVRSTSMDLSKTFFNKAKLHGIIISDQVFIPEITTADFVQWKDEVLKSTMERVRNAGTTLIYMLVPPPAMYFVMRSAITYKVDGLHGFQWIFSGTNAWAFPFSNEPPICQIVLKIKALLMIGFNGAVLFTFVMDLEGFTKPNLLRIYKKYFNVDRINYRGIPTYTFPEVASRFVLGYDAVMAYARAITIIQNEQKTVTGEYLALKMRDVKFDGLSGDIRFNKHGNRPGFLGVLVSINGSVPSELNPHPALAAKLSRFFTLSDEESEDQKEIEVEAYYPLYLQGVLLNPMFTPIANESFMNLRRYQSVRGMWSRDLQKIVLRPSQTGDPRGSEIKSEYVMAPFTCLQGCGGNRTDIEDVTKFEFGECVNQGECKCSKGYYGNDCSNILCHNCKNGRCFVPNICQCDLGWEGTYCDQAICEDGCNNETGSCISPNNCQCISTYIGSRCHISLLAITIPTVIGGLILLTAMFVLSRWISKRQAYLAALKNQEWVVNWSELFEKCRTLKVEEIQYEILELRQLRHKNLISFVGACLTSPNCAILTEIMGKGALDDILANDSIQLGWDFRFSILKDIARGMDALHKTAIGSHGRLKSSNCLIDNRWTCKISDYGCPTMRFNRTGSARKSEIASAKHALLWTAPELLKQVKYLDDVKKGTKEGDYYSFGILLQEVCLRDGPFALELAYLEVDTIIDTLANGTLPENKTAKENWLNTASKHEQPIDFFRSLVLLESLPDKASVKKSLLNLKANTLRENPSERADFRSILHQLNSMNPVRGELIDNLVSMLERYSSNLESIVAERTKELQLEKAKTEELISQMLPKQVADNLKNGLPVEPETFAMVTIFFSDIVGFTSIARDSTPLQVVDLLNDLYTCFDAILDNYDVYKVETIGDAYMVVSGLPERNGNRHAGEIATMSLHLLSAMCSFRIRHMTERTLQLRVGMHSGSVVAGVVGLKMPRYCLFGDTVNTASRMESSSMALRVHMSESTAKILLDELGGFELACRGQREVKGKGNMTTYWLIGKDGFDLPLPSLSLAASEAEHEFK</sequence>
<keyword evidence="13" id="KW-1015">Disulfide bond</keyword>
<dbReference type="SUPFAM" id="SSF56112">
    <property type="entry name" value="Protein kinase-like (PK-like)"/>
    <property type="match status" value="1"/>
</dbReference>
<dbReference type="GO" id="GO:0035556">
    <property type="term" value="P:intracellular signal transduction"/>
    <property type="evidence" value="ECO:0007669"/>
    <property type="project" value="InterPro"/>
</dbReference>
<dbReference type="Gene3D" id="3.40.50.2300">
    <property type="match status" value="2"/>
</dbReference>
<feature type="domain" description="EGF-like" evidence="19">
    <location>
        <begin position="1001"/>
        <end position="1036"/>
    </location>
</feature>